<sequence length="192" mass="20797">MEEEIEVVAFACRGTLLDWSGAIEAVAYELARCNGESPLDRGAALRRRVETLADGHGLARGFERLARERGYRGEESGEESLARVVALARPLRGAREIVAHAVRSGKRLVAVSRAENPGALYLFGGAFEAVVSDPREIAVPLESILYVSAADWRRAEARRRGMRAVAPDELGLALAPRALAAVRTPRHTIMAA</sequence>
<protein>
    <submittedName>
        <fullName evidence="1">Uncharacterized protein</fullName>
    </submittedName>
</protein>
<dbReference type="AlphaFoldDB" id="A0A9X3RYJ9"/>
<dbReference type="InterPro" id="IPR036412">
    <property type="entry name" value="HAD-like_sf"/>
</dbReference>
<dbReference type="SUPFAM" id="SSF56784">
    <property type="entry name" value="HAD-like"/>
    <property type="match status" value="1"/>
</dbReference>
<dbReference type="EMBL" id="JAPDOD010000003">
    <property type="protein sequence ID" value="MDA0159735.1"/>
    <property type="molecule type" value="Genomic_DNA"/>
</dbReference>
<keyword evidence="2" id="KW-1185">Reference proteome</keyword>
<name>A0A9X3RYJ9_9ACTN</name>
<comment type="caution">
    <text evidence="1">The sequence shown here is derived from an EMBL/GenBank/DDBJ whole genome shotgun (WGS) entry which is preliminary data.</text>
</comment>
<organism evidence="1 2">
    <name type="scientific">Solirubrobacter ginsenosidimutans</name>
    <dbReference type="NCBI Taxonomy" id="490573"/>
    <lineage>
        <taxon>Bacteria</taxon>
        <taxon>Bacillati</taxon>
        <taxon>Actinomycetota</taxon>
        <taxon>Thermoleophilia</taxon>
        <taxon>Solirubrobacterales</taxon>
        <taxon>Solirubrobacteraceae</taxon>
        <taxon>Solirubrobacter</taxon>
    </lineage>
</organism>
<evidence type="ECO:0000313" key="2">
    <source>
        <dbReference type="Proteomes" id="UP001149140"/>
    </source>
</evidence>
<proteinExistence type="predicted"/>
<evidence type="ECO:0000313" key="1">
    <source>
        <dbReference type="EMBL" id="MDA0159735.1"/>
    </source>
</evidence>
<gene>
    <name evidence="1" type="ORF">OM076_05635</name>
</gene>
<dbReference type="RefSeq" id="WP_270038505.1">
    <property type="nucleotide sequence ID" value="NZ_JAPDOD010000003.1"/>
</dbReference>
<reference evidence="1" key="1">
    <citation type="submission" date="2022-10" db="EMBL/GenBank/DDBJ databases">
        <title>The WGS of Solirubrobacter ginsenosidimutans DSM 21036.</title>
        <authorList>
            <person name="Jiang Z."/>
        </authorList>
    </citation>
    <scope>NUCLEOTIDE SEQUENCE</scope>
    <source>
        <strain evidence="1">DSM 21036</strain>
    </source>
</reference>
<accession>A0A9X3RYJ9</accession>
<dbReference type="Proteomes" id="UP001149140">
    <property type="component" value="Unassembled WGS sequence"/>
</dbReference>